<evidence type="ECO:0000313" key="2">
    <source>
        <dbReference type="Proteomes" id="UP001396334"/>
    </source>
</evidence>
<dbReference type="Proteomes" id="UP001396334">
    <property type="component" value="Unassembled WGS sequence"/>
</dbReference>
<name>A0ABR2NMJ3_9ROSI</name>
<protein>
    <submittedName>
        <fullName evidence="1">Uncharacterized protein</fullName>
    </submittedName>
</protein>
<organism evidence="1 2">
    <name type="scientific">Hibiscus sabdariffa</name>
    <name type="common">roselle</name>
    <dbReference type="NCBI Taxonomy" id="183260"/>
    <lineage>
        <taxon>Eukaryota</taxon>
        <taxon>Viridiplantae</taxon>
        <taxon>Streptophyta</taxon>
        <taxon>Embryophyta</taxon>
        <taxon>Tracheophyta</taxon>
        <taxon>Spermatophyta</taxon>
        <taxon>Magnoliopsida</taxon>
        <taxon>eudicotyledons</taxon>
        <taxon>Gunneridae</taxon>
        <taxon>Pentapetalae</taxon>
        <taxon>rosids</taxon>
        <taxon>malvids</taxon>
        <taxon>Malvales</taxon>
        <taxon>Malvaceae</taxon>
        <taxon>Malvoideae</taxon>
        <taxon>Hibiscus</taxon>
    </lineage>
</organism>
<sequence>MHANYHNLIAKRAKQKQGFEFGAAHNLQVTTALKPIKGALCVTDTRVELAVMRCYTYQGWCIVFRAFNVTLTTQHVGLILTVATPRVISLVFYCIQRDELESDWRSEERMGESIYVLRYFHGGKFRTTPKFEYVNGLIKKFQGSYDLGPDIEALEAADEELMTTTEDFYDTVLESAIDGRLKEIFDGFDHACDGGPKGDVDGPTEDADGFVV</sequence>
<evidence type="ECO:0000313" key="1">
    <source>
        <dbReference type="EMBL" id="KAK8977375.1"/>
    </source>
</evidence>
<dbReference type="EMBL" id="JBBPBN010000121">
    <property type="protein sequence ID" value="KAK8977375.1"/>
    <property type="molecule type" value="Genomic_DNA"/>
</dbReference>
<reference evidence="1 2" key="1">
    <citation type="journal article" date="2024" name="G3 (Bethesda)">
        <title>Genome assembly of Hibiscus sabdariffa L. provides insights into metabolisms of medicinal natural products.</title>
        <authorList>
            <person name="Kim T."/>
        </authorList>
    </citation>
    <scope>NUCLEOTIDE SEQUENCE [LARGE SCALE GENOMIC DNA]</scope>
    <source>
        <strain evidence="1">TK-2024</strain>
        <tissue evidence="1">Old leaves</tissue>
    </source>
</reference>
<proteinExistence type="predicted"/>
<comment type="caution">
    <text evidence="1">The sequence shown here is derived from an EMBL/GenBank/DDBJ whole genome shotgun (WGS) entry which is preliminary data.</text>
</comment>
<keyword evidence="2" id="KW-1185">Reference proteome</keyword>
<gene>
    <name evidence="1" type="ORF">V6N11_034423</name>
</gene>
<accession>A0ABR2NMJ3</accession>